<dbReference type="EMBL" id="CAJVPI010001421">
    <property type="protein sequence ID" value="CAG8611900.1"/>
    <property type="molecule type" value="Genomic_DNA"/>
</dbReference>
<dbReference type="Pfam" id="PF20635">
    <property type="entry name" value="SMN_YG-box"/>
    <property type="match status" value="1"/>
</dbReference>
<evidence type="ECO:0000256" key="4">
    <source>
        <dbReference type="ARBA" id="ARBA00023187"/>
    </source>
</evidence>
<dbReference type="OrthoDB" id="2449640at2759"/>
<dbReference type="CDD" id="cd22852">
    <property type="entry name" value="SMN_C"/>
    <property type="match status" value="1"/>
</dbReference>
<evidence type="ECO:0000256" key="5">
    <source>
        <dbReference type="ARBA" id="ARBA00023242"/>
    </source>
</evidence>
<evidence type="ECO:0000256" key="1">
    <source>
        <dbReference type="ARBA" id="ARBA00004123"/>
    </source>
</evidence>
<dbReference type="GO" id="GO:0008380">
    <property type="term" value="P:RNA splicing"/>
    <property type="evidence" value="ECO:0007669"/>
    <property type="project" value="UniProtKB-KW"/>
</dbReference>
<dbReference type="CDD" id="cd22851">
    <property type="entry name" value="SMN_N"/>
    <property type="match status" value="1"/>
</dbReference>
<dbReference type="Proteomes" id="UP000789739">
    <property type="component" value="Unassembled WGS sequence"/>
</dbReference>
<feature type="compositionally biased region" description="Polar residues" evidence="6">
    <location>
        <begin position="84"/>
        <end position="93"/>
    </location>
</feature>
<protein>
    <submittedName>
        <fullName evidence="8">1038_t:CDS:1</fullName>
    </submittedName>
</protein>
<comment type="subcellular location">
    <subcellularLocation>
        <location evidence="1">Nucleus</location>
    </subcellularLocation>
</comment>
<keyword evidence="4" id="KW-0508">mRNA splicing</keyword>
<sequence length="283" mass="31913">MSNLRATVTSKSSSSNIILNNEDKYNEEEYNELEETCEVAEDMDVAEDADDVWDDSALINAWDKAMLEYQTHHSLKAKAKQEEVNGSSAASARSKQKTSTKEKAKQVYKSSTSATKRPQQFDNATTRATKQKLDNGKDNKNTKESSQQKTFYPYYPYPPYYGEPLGNNPSPSTQFYQPPPPMESQYSHYAWHSRPIPPPPQMPPISGSGNSRAHSFIAQTSTNGLSNYSYFVDDEALSNLLMAWYFSGYYTGLEEGVTAKYIKIDRSNDEVNLTPLLEKIILT</sequence>
<dbReference type="InterPro" id="IPR040424">
    <property type="entry name" value="Smn1"/>
</dbReference>
<keyword evidence="3" id="KW-0507">mRNA processing</keyword>
<feature type="region of interest" description="Disordered" evidence="6">
    <location>
        <begin position="77"/>
        <end position="151"/>
    </location>
</feature>
<evidence type="ECO:0000313" key="9">
    <source>
        <dbReference type="Proteomes" id="UP000789739"/>
    </source>
</evidence>
<name>A0A9N9CRQ3_9GLOM</name>
<reference evidence="8" key="1">
    <citation type="submission" date="2021-06" db="EMBL/GenBank/DDBJ databases">
        <authorList>
            <person name="Kallberg Y."/>
            <person name="Tangrot J."/>
            <person name="Rosling A."/>
        </authorList>
    </citation>
    <scope>NUCLEOTIDE SEQUENCE</scope>
    <source>
        <strain evidence="8">BR232B</strain>
    </source>
</reference>
<comment type="caution">
    <text evidence="8">The sequence shown here is derived from an EMBL/GenBank/DDBJ whole genome shotgun (WGS) entry which is preliminary data.</text>
</comment>
<organism evidence="8 9">
    <name type="scientific">Paraglomus brasilianum</name>
    <dbReference type="NCBI Taxonomy" id="144538"/>
    <lineage>
        <taxon>Eukaryota</taxon>
        <taxon>Fungi</taxon>
        <taxon>Fungi incertae sedis</taxon>
        <taxon>Mucoromycota</taxon>
        <taxon>Glomeromycotina</taxon>
        <taxon>Glomeromycetes</taxon>
        <taxon>Paraglomerales</taxon>
        <taxon>Paraglomeraceae</taxon>
        <taxon>Paraglomus</taxon>
    </lineage>
</organism>
<feature type="domain" description="Survival Motor Neuron Gemin2-binding" evidence="7">
    <location>
        <begin position="48"/>
        <end position="73"/>
    </location>
</feature>
<gene>
    <name evidence="8" type="ORF">PBRASI_LOCUS8218</name>
</gene>
<feature type="compositionally biased region" description="Basic and acidic residues" evidence="6">
    <location>
        <begin position="131"/>
        <end position="143"/>
    </location>
</feature>
<evidence type="ECO:0000256" key="2">
    <source>
        <dbReference type="ARBA" id="ARBA00005371"/>
    </source>
</evidence>
<evidence type="ECO:0000256" key="3">
    <source>
        <dbReference type="ARBA" id="ARBA00022664"/>
    </source>
</evidence>
<accession>A0A9N9CRQ3</accession>
<evidence type="ECO:0000256" key="6">
    <source>
        <dbReference type="SAM" id="MobiDB-lite"/>
    </source>
</evidence>
<dbReference type="GO" id="GO:0006397">
    <property type="term" value="P:mRNA processing"/>
    <property type="evidence" value="ECO:0007669"/>
    <property type="project" value="UniProtKB-KW"/>
</dbReference>
<dbReference type="AlphaFoldDB" id="A0A9N9CRQ3"/>
<feature type="compositionally biased region" description="Polar residues" evidence="6">
    <location>
        <begin position="108"/>
        <end position="128"/>
    </location>
</feature>
<comment type="similarity">
    <text evidence="2">Belongs to the SMN family.</text>
</comment>
<keyword evidence="9" id="KW-1185">Reference proteome</keyword>
<dbReference type="InterPro" id="IPR049481">
    <property type="entry name" value="SMN_G2-BD"/>
</dbReference>
<dbReference type="PANTHER" id="PTHR39267:SF1">
    <property type="entry name" value="SURVIVAL MOTOR NEURON PROTEIN"/>
    <property type="match status" value="1"/>
</dbReference>
<dbReference type="Pfam" id="PF20636">
    <property type="entry name" value="SMN_G2-BD"/>
    <property type="match status" value="1"/>
</dbReference>
<dbReference type="PANTHER" id="PTHR39267">
    <property type="entry name" value="SURVIVAL MOTOR NEURON-LIKE PROTEIN 1"/>
    <property type="match status" value="1"/>
</dbReference>
<evidence type="ECO:0000259" key="7">
    <source>
        <dbReference type="Pfam" id="PF20636"/>
    </source>
</evidence>
<proteinExistence type="inferred from homology"/>
<dbReference type="InterPro" id="IPR047313">
    <property type="entry name" value="SMN_C"/>
</dbReference>
<keyword evidence="5" id="KW-0539">Nucleus</keyword>
<dbReference type="GO" id="GO:0005634">
    <property type="term" value="C:nucleus"/>
    <property type="evidence" value="ECO:0007669"/>
    <property type="project" value="UniProtKB-SubCell"/>
</dbReference>
<evidence type="ECO:0000313" key="8">
    <source>
        <dbReference type="EMBL" id="CAG8611900.1"/>
    </source>
</evidence>